<protein>
    <submittedName>
        <fullName evidence="3">Uncharacterized protein</fullName>
    </submittedName>
</protein>
<accession>A0A914DE20</accession>
<evidence type="ECO:0000313" key="2">
    <source>
        <dbReference type="Proteomes" id="UP000887540"/>
    </source>
</evidence>
<dbReference type="AlphaFoldDB" id="A0A914DE20"/>
<dbReference type="Proteomes" id="UP000887540">
    <property type="component" value="Unplaced"/>
</dbReference>
<proteinExistence type="predicted"/>
<sequence length="68" mass="7654">MEPNRGLIACAATTNNRSKGSQKERSYINFVVPKYENETSAMIQEDTTESDYDSNIPNDDNFSNDNSD</sequence>
<evidence type="ECO:0000256" key="1">
    <source>
        <dbReference type="SAM" id="MobiDB-lite"/>
    </source>
</evidence>
<keyword evidence="2" id="KW-1185">Reference proteome</keyword>
<name>A0A914DE20_9BILA</name>
<evidence type="ECO:0000313" key="3">
    <source>
        <dbReference type="WBParaSite" id="ACRNAN_scaffold2361.g8313.t1"/>
    </source>
</evidence>
<dbReference type="WBParaSite" id="ACRNAN_scaffold2361.g8313.t1">
    <property type="protein sequence ID" value="ACRNAN_scaffold2361.g8313.t1"/>
    <property type="gene ID" value="ACRNAN_scaffold2361.g8313"/>
</dbReference>
<feature type="region of interest" description="Disordered" evidence="1">
    <location>
        <begin position="39"/>
        <end position="68"/>
    </location>
</feature>
<feature type="compositionally biased region" description="Low complexity" evidence="1">
    <location>
        <begin position="53"/>
        <end position="68"/>
    </location>
</feature>
<organism evidence="2 3">
    <name type="scientific">Acrobeloides nanus</name>
    <dbReference type="NCBI Taxonomy" id="290746"/>
    <lineage>
        <taxon>Eukaryota</taxon>
        <taxon>Metazoa</taxon>
        <taxon>Ecdysozoa</taxon>
        <taxon>Nematoda</taxon>
        <taxon>Chromadorea</taxon>
        <taxon>Rhabditida</taxon>
        <taxon>Tylenchina</taxon>
        <taxon>Cephalobomorpha</taxon>
        <taxon>Cephaloboidea</taxon>
        <taxon>Cephalobidae</taxon>
        <taxon>Acrobeloides</taxon>
    </lineage>
</organism>
<reference evidence="3" key="1">
    <citation type="submission" date="2022-11" db="UniProtKB">
        <authorList>
            <consortium name="WormBaseParasite"/>
        </authorList>
    </citation>
    <scope>IDENTIFICATION</scope>
</reference>